<name>A0A918QBD4_9ACTN</name>
<reference evidence="1" key="1">
    <citation type="journal article" date="2014" name="Int. J. Syst. Evol. Microbiol.">
        <title>Complete genome sequence of Corynebacterium casei LMG S-19264T (=DSM 44701T), isolated from a smear-ripened cheese.</title>
        <authorList>
            <consortium name="US DOE Joint Genome Institute (JGI-PGF)"/>
            <person name="Walter F."/>
            <person name="Albersmeier A."/>
            <person name="Kalinowski J."/>
            <person name="Ruckert C."/>
        </authorList>
    </citation>
    <scope>NUCLEOTIDE SEQUENCE</scope>
    <source>
        <strain evidence="1">JCM 4988</strain>
    </source>
</reference>
<protein>
    <submittedName>
        <fullName evidence="1">Uncharacterized protein</fullName>
    </submittedName>
</protein>
<organism evidence="1 2">
    <name type="scientific">Streptomyces inusitatus</name>
    <dbReference type="NCBI Taxonomy" id="68221"/>
    <lineage>
        <taxon>Bacteria</taxon>
        <taxon>Bacillati</taxon>
        <taxon>Actinomycetota</taxon>
        <taxon>Actinomycetes</taxon>
        <taxon>Kitasatosporales</taxon>
        <taxon>Streptomycetaceae</taxon>
        <taxon>Streptomyces</taxon>
    </lineage>
</organism>
<comment type="caution">
    <text evidence="1">The sequence shown here is derived from an EMBL/GenBank/DDBJ whole genome shotgun (WGS) entry which is preliminary data.</text>
</comment>
<dbReference type="EMBL" id="BMWG01000010">
    <property type="protein sequence ID" value="GGZ38937.1"/>
    <property type="molecule type" value="Genomic_DNA"/>
</dbReference>
<evidence type="ECO:0000313" key="1">
    <source>
        <dbReference type="EMBL" id="GGZ38937.1"/>
    </source>
</evidence>
<keyword evidence="2" id="KW-1185">Reference proteome</keyword>
<reference evidence="1" key="2">
    <citation type="submission" date="2020-09" db="EMBL/GenBank/DDBJ databases">
        <authorList>
            <person name="Sun Q."/>
            <person name="Ohkuma M."/>
        </authorList>
    </citation>
    <scope>NUCLEOTIDE SEQUENCE</scope>
    <source>
        <strain evidence="1">JCM 4988</strain>
    </source>
</reference>
<dbReference type="AlphaFoldDB" id="A0A918QBD4"/>
<evidence type="ECO:0000313" key="2">
    <source>
        <dbReference type="Proteomes" id="UP000630936"/>
    </source>
</evidence>
<sequence length="263" mass="30433">MVDSADFGNQAWGEPLDRAKLHSAHVRNAVALETSFEVASRSCKEAIRHGEKHEIVALTRTCALLLGATLEDRLMAIISSPYFPEDGERRVMQERNVLGMWNQVLVEAFAVRYKVPRSKVPSALPYTSAAYFSGMKSVLDQWMDPLINVRNSLAHGQWIVAFNEQRNNVNQDRTKRLNSLTLWHLRLQSNMLKHLERLIFDLTVTQYAFERDFDKHWANLKAAQTRISVDRSKEWELLLRRRHQRGKKYAGRNYTRLTEAGII</sequence>
<dbReference type="Proteomes" id="UP000630936">
    <property type="component" value="Unassembled WGS sequence"/>
</dbReference>
<proteinExistence type="predicted"/>
<accession>A0A918QBD4</accession>
<gene>
    <name evidence="1" type="ORF">GCM10010387_36440</name>
</gene>